<dbReference type="InterPro" id="IPR036754">
    <property type="entry name" value="YbaK/aa-tRNA-synt-asso_dom_sf"/>
</dbReference>
<sequence length="185" mass="19754">MKALRQTSTRLAAASCFTSTALGNRFMSLASVRAFFAAKAPDIAIIELQSSTATVALAAEAHGVSPGQIAKTLAFRIAERDVLIVARGDARIDNRKMKECFGAKSRMLDAQTVIELTSHPVGGVCPFGLATPLSVYCDRSLLAFDEVLPAAGATHSAVRITPQRMAELVDAEWIDVCQEVETEPC</sequence>
<dbReference type="Proteomes" id="UP000182400">
    <property type="component" value="Unassembled WGS sequence"/>
</dbReference>
<reference evidence="2 3" key="1">
    <citation type="submission" date="2016-10" db="EMBL/GenBank/DDBJ databases">
        <authorList>
            <person name="de Groot N.N."/>
        </authorList>
    </citation>
    <scope>NUCLEOTIDE SEQUENCE [LARGE SCALE GENOMIC DNA]</scope>
    <source>
        <strain evidence="2 3">CCUG 59231</strain>
    </source>
</reference>
<dbReference type="CDD" id="cd04333">
    <property type="entry name" value="ProX_deacylase"/>
    <property type="match status" value="1"/>
</dbReference>
<dbReference type="STRING" id="658457.SAMN05216601_11731"/>
<dbReference type="GO" id="GO:0002161">
    <property type="term" value="F:aminoacyl-tRNA deacylase activity"/>
    <property type="evidence" value="ECO:0007669"/>
    <property type="project" value="InterPro"/>
</dbReference>
<evidence type="ECO:0000259" key="1">
    <source>
        <dbReference type="Pfam" id="PF04073"/>
    </source>
</evidence>
<organism evidence="2 3">
    <name type="scientific">Ectopseudomonas composti</name>
    <dbReference type="NCBI Taxonomy" id="658457"/>
    <lineage>
        <taxon>Bacteria</taxon>
        <taxon>Pseudomonadati</taxon>
        <taxon>Pseudomonadota</taxon>
        <taxon>Gammaproteobacteria</taxon>
        <taxon>Pseudomonadales</taxon>
        <taxon>Pseudomonadaceae</taxon>
        <taxon>Ectopseudomonas</taxon>
    </lineage>
</organism>
<evidence type="ECO:0000313" key="2">
    <source>
        <dbReference type="EMBL" id="SFP62385.1"/>
    </source>
</evidence>
<evidence type="ECO:0000313" key="3">
    <source>
        <dbReference type="Proteomes" id="UP000182400"/>
    </source>
</evidence>
<dbReference type="AlphaFoldDB" id="A0A1I5RV32"/>
<dbReference type="Pfam" id="PF04073">
    <property type="entry name" value="tRNA_edit"/>
    <property type="match status" value="1"/>
</dbReference>
<protein>
    <submittedName>
        <fullName evidence="2">Cys-tRNA(Pro) deacylase, prolyl-tRNA editing enzyme YbaK/EbsC</fullName>
    </submittedName>
</protein>
<proteinExistence type="predicted"/>
<dbReference type="InterPro" id="IPR007214">
    <property type="entry name" value="YbaK/aa-tRNA-synth-assoc-dom"/>
</dbReference>
<dbReference type="EMBL" id="FOWP01000017">
    <property type="protein sequence ID" value="SFP62385.1"/>
    <property type="molecule type" value="Genomic_DNA"/>
</dbReference>
<dbReference type="PANTHER" id="PTHR30411">
    <property type="entry name" value="CYTOPLASMIC PROTEIN"/>
    <property type="match status" value="1"/>
</dbReference>
<dbReference type="PANTHER" id="PTHR30411:SF1">
    <property type="entry name" value="CYTOPLASMIC PROTEIN"/>
    <property type="match status" value="1"/>
</dbReference>
<dbReference type="Gene3D" id="3.90.960.10">
    <property type="entry name" value="YbaK/aminoacyl-tRNA synthetase-associated domain"/>
    <property type="match status" value="1"/>
</dbReference>
<gene>
    <name evidence="2" type="ORF">SAMN05216601_11731</name>
</gene>
<accession>A0A1I5RV32</accession>
<name>A0A1I5RV32_9GAMM</name>
<dbReference type="SUPFAM" id="SSF55826">
    <property type="entry name" value="YbaK/ProRS associated domain"/>
    <property type="match status" value="1"/>
</dbReference>
<feature type="domain" description="YbaK/aminoacyl-tRNA synthetase-associated" evidence="1">
    <location>
        <begin position="51"/>
        <end position="166"/>
    </location>
</feature>